<evidence type="ECO:0000256" key="1">
    <source>
        <dbReference type="ARBA" id="ARBA00001946"/>
    </source>
</evidence>
<dbReference type="InterPro" id="IPR023198">
    <property type="entry name" value="PGP-like_dom2"/>
</dbReference>
<dbReference type="eggNOG" id="KOG3085">
    <property type="taxonomic scope" value="Eukaryota"/>
</dbReference>
<dbReference type="SUPFAM" id="SSF56784">
    <property type="entry name" value="HAD-like"/>
    <property type="match status" value="1"/>
</dbReference>
<dbReference type="GeneID" id="25785000"/>
<evidence type="ECO:0000256" key="4">
    <source>
        <dbReference type="ARBA" id="ARBA00022842"/>
    </source>
</evidence>
<dbReference type="SFLD" id="SFLDS00003">
    <property type="entry name" value="Haloacid_Dehalogenase"/>
    <property type="match status" value="1"/>
</dbReference>
<dbReference type="NCBIfam" id="TIGR01549">
    <property type="entry name" value="HAD-SF-IA-v1"/>
    <property type="match status" value="1"/>
</dbReference>
<keyword evidence="2" id="KW-0479">Metal-binding</keyword>
<keyword evidence="6" id="KW-1185">Reference proteome</keyword>
<dbReference type="GO" id="GO:0044281">
    <property type="term" value="P:small molecule metabolic process"/>
    <property type="evidence" value="ECO:0007669"/>
    <property type="project" value="UniProtKB-ARBA"/>
</dbReference>
<dbReference type="OrthoDB" id="444127at2759"/>
<dbReference type="Gene3D" id="3.40.50.1000">
    <property type="entry name" value="HAD superfamily/HAD-like"/>
    <property type="match status" value="1"/>
</dbReference>
<evidence type="ECO:0000256" key="2">
    <source>
        <dbReference type="ARBA" id="ARBA00022723"/>
    </source>
</evidence>
<organism evidence="5 6">
    <name type="scientific">Hypocrea atroviridis (strain ATCC 20476 / IMI 206040)</name>
    <name type="common">Trichoderma atroviride</name>
    <dbReference type="NCBI Taxonomy" id="452589"/>
    <lineage>
        <taxon>Eukaryota</taxon>
        <taxon>Fungi</taxon>
        <taxon>Dikarya</taxon>
        <taxon>Ascomycota</taxon>
        <taxon>Pezizomycotina</taxon>
        <taxon>Sordariomycetes</taxon>
        <taxon>Hypocreomycetidae</taxon>
        <taxon>Hypocreales</taxon>
        <taxon>Hypocreaceae</taxon>
        <taxon>Trichoderma</taxon>
    </lineage>
</organism>
<evidence type="ECO:0000256" key="3">
    <source>
        <dbReference type="ARBA" id="ARBA00022801"/>
    </source>
</evidence>
<dbReference type="PANTHER" id="PTHR46470">
    <property type="entry name" value="N-ACYLNEURAMINATE-9-PHOSPHATASE"/>
    <property type="match status" value="1"/>
</dbReference>
<keyword evidence="4" id="KW-0460">Magnesium</keyword>
<dbReference type="PRINTS" id="PR00413">
    <property type="entry name" value="HADHALOGNASE"/>
</dbReference>
<dbReference type="OMA" id="CNFFDHI"/>
<dbReference type="KEGG" id="tatv:25785000"/>
<dbReference type="InterPro" id="IPR051400">
    <property type="entry name" value="HAD-like_hydrolase"/>
</dbReference>
<dbReference type="Gene3D" id="1.10.150.240">
    <property type="entry name" value="Putative phosphatase, domain 2"/>
    <property type="match status" value="1"/>
</dbReference>
<name>G9NHT2_HYPAI</name>
<dbReference type="GO" id="GO:0046872">
    <property type="term" value="F:metal ion binding"/>
    <property type="evidence" value="ECO:0007669"/>
    <property type="project" value="UniProtKB-KW"/>
</dbReference>
<dbReference type="SFLD" id="SFLDG01129">
    <property type="entry name" value="C1.5:_HAD__Beta-PGM__Phosphata"/>
    <property type="match status" value="1"/>
</dbReference>
<dbReference type="EMBL" id="ABDG02000015">
    <property type="protein sequence ID" value="EHK49815.1"/>
    <property type="molecule type" value="Genomic_DNA"/>
</dbReference>
<evidence type="ECO:0000313" key="5">
    <source>
        <dbReference type="EMBL" id="EHK49815.1"/>
    </source>
</evidence>
<accession>G9NHT2</accession>
<keyword evidence="3" id="KW-0378">Hydrolase</keyword>
<dbReference type="InterPro" id="IPR036412">
    <property type="entry name" value="HAD-like_sf"/>
</dbReference>
<dbReference type="Pfam" id="PF00702">
    <property type="entry name" value="Hydrolase"/>
    <property type="match status" value="1"/>
</dbReference>
<sequence length="209" mass="23634">MQSTRTKVIFFDMDGTLFDIDHSLRQALSAIRDTYNALAEKTVEELIEKYSAALQQSRDAYLDKVITYEAADTQKVHLFFASLGLPEPSLEQVWQFHNTYKPVYSANRRPTAGSVEALVRLRENGYRIGIVTDGQLQDQREKAEAIGVLHLVDLIITSDEIGFRKPDHRIFEYAIARLGMNSFENTYMIGDSVDADIKGALDVRLTGIL</sequence>
<feature type="non-terminal residue" evidence="5">
    <location>
        <position position="209"/>
    </location>
</feature>
<proteinExistence type="predicted"/>
<protein>
    <submittedName>
        <fullName evidence="5">Uncharacterized protein</fullName>
    </submittedName>
</protein>
<dbReference type="InterPro" id="IPR023214">
    <property type="entry name" value="HAD_sf"/>
</dbReference>
<dbReference type="STRING" id="452589.G9NHT2"/>
<dbReference type="PANTHER" id="PTHR46470:SF2">
    <property type="entry name" value="GLYCERALDEHYDE 3-PHOSPHATE PHOSPHATASE"/>
    <property type="match status" value="1"/>
</dbReference>
<gene>
    <name evidence="5" type="ORF">TRIATDRAFT_51436</name>
</gene>
<dbReference type="AlphaFoldDB" id="G9NHT2"/>
<comment type="caution">
    <text evidence="5">The sequence shown here is derived from an EMBL/GenBank/DDBJ whole genome shotgun (WGS) entry which is preliminary data.</text>
</comment>
<comment type="cofactor">
    <cofactor evidence="1">
        <name>Mg(2+)</name>
        <dbReference type="ChEBI" id="CHEBI:18420"/>
    </cofactor>
</comment>
<evidence type="ECO:0000313" key="6">
    <source>
        <dbReference type="Proteomes" id="UP000005426"/>
    </source>
</evidence>
<dbReference type="HOGENOM" id="CLU_045011_8_1_1"/>
<dbReference type="InterPro" id="IPR006439">
    <property type="entry name" value="HAD-SF_hydro_IA"/>
</dbReference>
<dbReference type="Proteomes" id="UP000005426">
    <property type="component" value="Unassembled WGS sequence"/>
</dbReference>
<reference evidence="5 6" key="1">
    <citation type="journal article" date="2011" name="Genome Biol.">
        <title>Comparative genome sequence analysis underscores mycoparasitism as the ancestral life style of Trichoderma.</title>
        <authorList>
            <person name="Kubicek C.P."/>
            <person name="Herrera-Estrella A."/>
            <person name="Seidl-Seiboth V."/>
            <person name="Martinez D.A."/>
            <person name="Druzhinina I.S."/>
            <person name="Thon M."/>
            <person name="Zeilinger S."/>
            <person name="Casas-Flores S."/>
            <person name="Horwitz B.A."/>
            <person name="Mukherjee P.K."/>
            <person name="Mukherjee M."/>
            <person name="Kredics L."/>
            <person name="Alcaraz L.D."/>
            <person name="Aerts A."/>
            <person name="Antal Z."/>
            <person name="Atanasova L."/>
            <person name="Cervantes-Badillo M.G."/>
            <person name="Challacombe J."/>
            <person name="Chertkov O."/>
            <person name="McCluskey K."/>
            <person name="Coulpier F."/>
            <person name="Deshpande N."/>
            <person name="von Doehren H."/>
            <person name="Ebbole D.J."/>
            <person name="Esquivel-Naranjo E.U."/>
            <person name="Fekete E."/>
            <person name="Flipphi M."/>
            <person name="Glaser F."/>
            <person name="Gomez-Rodriguez E.Y."/>
            <person name="Gruber S."/>
            <person name="Han C."/>
            <person name="Henrissat B."/>
            <person name="Hermosa R."/>
            <person name="Hernandez-Onate M."/>
            <person name="Karaffa L."/>
            <person name="Kosti I."/>
            <person name="Le Crom S."/>
            <person name="Lindquist E."/>
            <person name="Lucas S."/>
            <person name="Luebeck M."/>
            <person name="Luebeck P.S."/>
            <person name="Margeot A."/>
            <person name="Metz B."/>
            <person name="Misra M."/>
            <person name="Nevalainen H."/>
            <person name="Omann M."/>
            <person name="Packer N."/>
            <person name="Perrone G."/>
            <person name="Uresti-Rivera E.E."/>
            <person name="Salamov A."/>
            <person name="Schmoll M."/>
            <person name="Seiboth B."/>
            <person name="Shapiro H."/>
            <person name="Sukno S."/>
            <person name="Tamayo-Ramos J.A."/>
            <person name="Tisch D."/>
            <person name="Wiest A."/>
            <person name="Wilkinson H.H."/>
            <person name="Zhang M."/>
            <person name="Coutinho P.M."/>
            <person name="Kenerley C.M."/>
            <person name="Monte E."/>
            <person name="Baker S.E."/>
            <person name="Grigoriev I.V."/>
        </authorList>
    </citation>
    <scope>NUCLEOTIDE SEQUENCE [LARGE SCALE GENOMIC DNA]</scope>
    <source>
        <strain evidence="6">ATCC 20476 / IMI 206040</strain>
    </source>
</reference>
<dbReference type="GO" id="GO:0016791">
    <property type="term" value="F:phosphatase activity"/>
    <property type="evidence" value="ECO:0007669"/>
    <property type="project" value="UniProtKB-ARBA"/>
</dbReference>